<dbReference type="KEGG" id="ome:OLMES_0370"/>
<keyword evidence="1" id="KW-0472">Membrane</keyword>
<proteinExistence type="predicted"/>
<dbReference type="GO" id="GO:0008168">
    <property type="term" value="F:methyltransferase activity"/>
    <property type="evidence" value="ECO:0007669"/>
    <property type="project" value="UniProtKB-KW"/>
</dbReference>
<accession>A0A1Y0I4U5</accession>
<dbReference type="InterPro" id="IPR007470">
    <property type="entry name" value="HemX"/>
</dbReference>
<keyword evidence="3" id="KW-1185">Reference proteome</keyword>
<sequence length="361" mass="40868">MTEEQTNSPVSTTKPSQPRIWPLWLLLVLVIAALSGLAVYGWLQLEKMKTLNSQFELVQDNTRKAQTSDQEIRGQITQISSRLDSSSEKQNTELVEIKKQLQENANQLLRLGGTSRTEWLLAEAEYLLRLANQRLALEKDAVGAEAILSAADSVLRDSQDAGTYPVREALAKEILSLQTLPNTDKDGLYLKLEAIVQSIDHLEQRLLVKDSDPVRPETTPKPESDSLADKILSKLAKVMVFKNLDRPVEPLLSPEQAYYLKQNLRLMLEQAQLALLKKHQALYEQSLDKAMQWIQEYFLLENAATKALLNQLQQLKKQNINPELPDISESLALLKQRIDSLYRRHAMPEPVATVKPMESAQ</sequence>
<evidence type="ECO:0000313" key="2">
    <source>
        <dbReference type="EMBL" id="ARU54474.1"/>
    </source>
</evidence>
<keyword evidence="2" id="KW-0808">Transferase</keyword>
<dbReference type="Pfam" id="PF04375">
    <property type="entry name" value="HemX"/>
    <property type="match status" value="1"/>
</dbReference>
<dbReference type="OrthoDB" id="5739852at2"/>
<keyword evidence="1" id="KW-0812">Transmembrane</keyword>
<feature type="transmembrane region" description="Helical" evidence="1">
    <location>
        <begin position="20"/>
        <end position="43"/>
    </location>
</feature>
<organism evidence="2 3">
    <name type="scientific">Oleiphilus messinensis</name>
    <dbReference type="NCBI Taxonomy" id="141451"/>
    <lineage>
        <taxon>Bacteria</taxon>
        <taxon>Pseudomonadati</taxon>
        <taxon>Pseudomonadota</taxon>
        <taxon>Gammaproteobacteria</taxon>
        <taxon>Oceanospirillales</taxon>
        <taxon>Oleiphilaceae</taxon>
        <taxon>Oleiphilus</taxon>
    </lineage>
</organism>
<dbReference type="AlphaFoldDB" id="A0A1Y0I4U5"/>
<dbReference type="Proteomes" id="UP000196027">
    <property type="component" value="Chromosome"/>
</dbReference>
<keyword evidence="1" id="KW-1133">Transmembrane helix</keyword>
<dbReference type="PANTHER" id="PTHR38043:SF1">
    <property type="entry name" value="PROTEIN HEMX"/>
    <property type="match status" value="1"/>
</dbReference>
<evidence type="ECO:0000313" key="3">
    <source>
        <dbReference type="Proteomes" id="UP000196027"/>
    </source>
</evidence>
<gene>
    <name evidence="2" type="primary">hemX</name>
    <name evidence="2" type="ORF">OLMES_0370</name>
</gene>
<evidence type="ECO:0000256" key="1">
    <source>
        <dbReference type="SAM" id="Phobius"/>
    </source>
</evidence>
<keyword evidence="2" id="KW-0489">Methyltransferase</keyword>
<dbReference type="GO" id="GO:0032259">
    <property type="term" value="P:methylation"/>
    <property type="evidence" value="ECO:0007669"/>
    <property type="project" value="UniProtKB-KW"/>
</dbReference>
<dbReference type="PANTHER" id="PTHR38043">
    <property type="entry name" value="PROTEIN HEMX"/>
    <property type="match status" value="1"/>
</dbReference>
<reference evidence="2 3" key="1">
    <citation type="submission" date="2017-05" db="EMBL/GenBank/DDBJ databases">
        <title>Genomic insights into alkan degradation activity of Oleiphilus messinensis.</title>
        <authorList>
            <person name="Kozyavkin S.A."/>
            <person name="Slesarev A.I."/>
            <person name="Golyshin P.N."/>
            <person name="Korzhenkov A."/>
            <person name="Golyshina O.N."/>
            <person name="Toshchakov S.V."/>
        </authorList>
    </citation>
    <scope>NUCLEOTIDE SEQUENCE [LARGE SCALE GENOMIC DNA]</scope>
    <source>
        <strain evidence="2 3">ME102</strain>
    </source>
</reference>
<dbReference type="EMBL" id="CP021425">
    <property type="protein sequence ID" value="ARU54474.1"/>
    <property type="molecule type" value="Genomic_DNA"/>
</dbReference>
<protein>
    <submittedName>
        <fullName evidence="2">Putative uroporphyrinogen III methyltransferase</fullName>
    </submittedName>
</protein>
<name>A0A1Y0I4U5_9GAMM</name>
<dbReference type="RefSeq" id="WP_157678101.1">
    <property type="nucleotide sequence ID" value="NZ_CP021425.1"/>
</dbReference>